<feature type="transmembrane region" description="Helical" evidence="6">
    <location>
        <begin position="536"/>
        <end position="554"/>
    </location>
</feature>
<feature type="transmembrane region" description="Helical" evidence="6">
    <location>
        <begin position="361"/>
        <end position="380"/>
    </location>
</feature>
<dbReference type="PANTHER" id="PTHR23502">
    <property type="entry name" value="MAJOR FACILITATOR SUPERFAMILY"/>
    <property type="match status" value="1"/>
</dbReference>
<dbReference type="OrthoDB" id="3357846at2759"/>
<feature type="transmembrane region" description="Helical" evidence="6">
    <location>
        <begin position="284"/>
        <end position="304"/>
    </location>
</feature>
<dbReference type="PROSITE" id="PS50850">
    <property type="entry name" value="MFS"/>
    <property type="match status" value="1"/>
</dbReference>
<keyword evidence="4 6" id="KW-0472">Membrane</keyword>
<protein>
    <recommendedName>
        <fullName evidence="7">Major facilitator superfamily (MFS) profile domain-containing protein</fullName>
    </recommendedName>
</protein>
<evidence type="ECO:0000256" key="4">
    <source>
        <dbReference type="ARBA" id="ARBA00023136"/>
    </source>
</evidence>
<dbReference type="FunFam" id="1.20.1250.20:FF:000011">
    <property type="entry name" value="MFS multidrug transporter, putative"/>
    <property type="match status" value="1"/>
</dbReference>
<feature type="transmembrane region" description="Helical" evidence="6">
    <location>
        <begin position="464"/>
        <end position="491"/>
    </location>
</feature>
<dbReference type="EMBL" id="SKBQ01000129">
    <property type="protein sequence ID" value="TPX17928.1"/>
    <property type="molecule type" value="Genomic_DNA"/>
</dbReference>
<dbReference type="GeneID" id="41979438"/>
<dbReference type="GO" id="GO:0015244">
    <property type="term" value="F:fluconazole transmembrane transporter activity"/>
    <property type="evidence" value="ECO:0007669"/>
    <property type="project" value="TreeGrafter"/>
</dbReference>
<dbReference type="FunCoup" id="A0A507BMD8">
    <property type="interactions" value="7"/>
</dbReference>
<dbReference type="InterPro" id="IPR011701">
    <property type="entry name" value="MFS"/>
</dbReference>
<dbReference type="InterPro" id="IPR036259">
    <property type="entry name" value="MFS_trans_sf"/>
</dbReference>
<feature type="transmembrane region" description="Helical" evidence="6">
    <location>
        <begin position="400"/>
        <end position="419"/>
    </location>
</feature>
<dbReference type="STRING" id="1093900.A0A507BMD8"/>
<proteinExistence type="predicted"/>
<dbReference type="Pfam" id="PF07690">
    <property type="entry name" value="MFS_1"/>
    <property type="match status" value="1"/>
</dbReference>
<evidence type="ECO:0000256" key="2">
    <source>
        <dbReference type="ARBA" id="ARBA00022692"/>
    </source>
</evidence>
<keyword evidence="2 6" id="KW-0812">Transmembrane</keyword>
<dbReference type="GO" id="GO:0005886">
    <property type="term" value="C:plasma membrane"/>
    <property type="evidence" value="ECO:0007669"/>
    <property type="project" value="TreeGrafter"/>
</dbReference>
<feature type="transmembrane region" description="Helical" evidence="6">
    <location>
        <begin position="439"/>
        <end position="458"/>
    </location>
</feature>
<evidence type="ECO:0000256" key="6">
    <source>
        <dbReference type="SAM" id="Phobius"/>
    </source>
</evidence>
<accession>A0A507BMD8</accession>
<feature type="transmembrane region" description="Helical" evidence="6">
    <location>
        <begin position="196"/>
        <end position="215"/>
    </location>
</feature>
<feature type="transmembrane region" description="Helical" evidence="6">
    <location>
        <begin position="126"/>
        <end position="147"/>
    </location>
</feature>
<dbReference type="PANTHER" id="PTHR23502:SF23">
    <property type="entry name" value="FLUCONAZOLE RESISTANCE PROTEIN 1"/>
    <property type="match status" value="1"/>
</dbReference>
<dbReference type="InParanoid" id="A0A507BMD8"/>
<dbReference type="Proteomes" id="UP000319257">
    <property type="component" value="Unassembled WGS sequence"/>
</dbReference>
<dbReference type="InterPro" id="IPR020846">
    <property type="entry name" value="MFS_dom"/>
</dbReference>
<evidence type="ECO:0000313" key="8">
    <source>
        <dbReference type="EMBL" id="TPX17928.1"/>
    </source>
</evidence>
<evidence type="ECO:0000256" key="3">
    <source>
        <dbReference type="ARBA" id="ARBA00022989"/>
    </source>
</evidence>
<feature type="transmembrane region" description="Helical" evidence="6">
    <location>
        <begin position="162"/>
        <end position="184"/>
    </location>
</feature>
<keyword evidence="9" id="KW-1185">Reference proteome</keyword>
<comment type="caution">
    <text evidence="8">The sequence shown here is derived from an EMBL/GenBank/DDBJ whole genome shotgun (WGS) entry which is preliminary data.</text>
</comment>
<evidence type="ECO:0000256" key="5">
    <source>
        <dbReference type="SAM" id="MobiDB-lite"/>
    </source>
</evidence>
<reference evidence="8 9" key="1">
    <citation type="submission" date="2019-06" db="EMBL/GenBank/DDBJ databases">
        <title>Draft genome sequence of the filamentous fungus Phialemoniopsis curvata isolated from diesel fuel.</title>
        <authorList>
            <person name="Varaljay V.A."/>
            <person name="Lyon W.J."/>
            <person name="Crouch A.L."/>
            <person name="Drake C.E."/>
            <person name="Hollomon J.M."/>
            <person name="Nadeau L.J."/>
            <person name="Nunn H.S."/>
            <person name="Stevenson B.S."/>
            <person name="Bojanowski C.L."/>
            <person name="Crookes-Goodson W.J."/>
        </authorList>
    </citation>
    <scope>NUCLEOTIDE SEQUENCE [LARGE SCALE GENOMIC DNA]</scope>
    <source>
        <strain evidence="8 9">D216</strain>
    </source>
</reference>
<feature type="region of interest" description="Disordered" evidence="5">
    <location>
        <begin position="26"/>
        <end position="94"/>
    </location>
</feature>
<comment type="subcellular location">
    <subcellularLocation>
        <location evidence="1">Membrane</location>
        <topology evidence="1">Multi-pass membrane protein</topology>
    </subcellularLocation>
</comment>
<evidence type="ECO:0000313" key="9">
    <source>
        <dbReference type="Proteomes" id="UP000319257"/>
    </source>
</evidence>
<feature type="domain" description="Major facilitator superfamily (MFS) profile" evidence="7">
    <location>
        <begin position="128"/>
        <end position="558"/>
    </location>
</feature>
<dbReference type="SUPFAM" id="SSF103473">
    <property type="entry name" value="MFS general substrate transporter"/>
    <property type="match status" value="1"/>
</dbReference>
<feature type="transmembrane region" description="Helical" evidence="6">
    <location>
        <begin position="255"/>
        <end position="278"/>
    </location>
</feature>
<feature type="transmembrane region" description="Helical" evidence="6">
    <location>
        <begin position="503"/>
        <end position="524"/>
    </location>
</feature>
<dbReference type="Gene3D" id="1.20.1250.20">
    <property type="entry name" value="MFS general substrate transporter like domains"/>
    <property type="match status" value="1"/>
</dbReference>
<feature type="compositionally biased region" description="Low complexity" evidence="5">
    <location>
        <begin position="60"/>
        <end position="70"/>
    </location>
</feature>
<organism evidence="8 9">
    <name type="scientific">Thyridium curvatum</name>
    <dbReference type="NCBI Taxonomy" id="1093900"/>
    <lineage>
        <taxon>Eukaryota</taxon>
        <taxon>Fungi</taxon>
        <taxon>Dikarya</taxon>
        <taxon>Ascomycota</taxon>
        <taxon>Pezizomycotina</taxon>
        <taxon>Sordariomycetes</taxon>
        <taxon>Sordariomycetidae</taxon>
        <taxon>Thyridiales</taxon>
        <taxon>Thyridiaceae</taxon>
        <taxon>Thyridium</taxon>
    </lineage>
</organism>
<evidence type="ECO:0000259" key="7">
    <source>
        <dbReference type="PROSITE" id="PS50850"/>
    </source>
</evidence>
<dbReference type="CDD" id="cd17323">
    <property type="entry name" value="MFS_Tpo1_MDR_like"/>
    <property type="match status" value="1"/>
</dbReference>
<keyword evidence="3 6" id="KW-1133">Transmembrane helix</keyword>
<sequence length="569" mass="63365">MSVHVRDTVLGQLVRLCSGKQLLQFPDEKDPGLWKQSITHPTPTIPVSDHSDSAQEPNDETQTNQNNQEQARGEKENDLDSFPPRPTQRRSPVKAEIGPDNSIILVDWYGNTDPEDPQNWSRGRKFGVFFQICILNFGIYIGSSIYAPGELSVMEEFHTTEVVATLGLSLFVLGYGLGPMLFSPMSEVPRIGRSRIYFWTLFAFVLLQLPTGYAVNMPMLAIFRFLTGFFGGPVLATGGATIIDMYPPQEVAFWMGIYGSVGILGPVMGPLVGGFAAQAKGWRWTIWILTWLCTVVLTVLFVAMPETNSANILYRRAKRLRKATGKANLRSQSEMNAAEVTFRDHLTMLGRAFTLTFSEPVVFFVDLYSALLYGILYIWFESFPIVFGDIYGFDIGRQGLVFLGICVGGFVTVPCYLCWIKKRLIPSFQQPPIYPEVILPPTFFGAFALPICLFWYGWTSRSSIHWIVPIVGSGSFTVSIVTLFMPILTYLGMAYPQYAASVLAGNTLFRAASGTVFPLFARALFRNLGIGPGNSLLGGLAILFIPIPFILYYYGGRIRHQSKNATHDV</sequence>
<gene>
    <name evidence="8" type="ORF">E0L32_011991</name>
</gene>
<dbReference type="AlphaFoldDB" id="A0A507BMD8"/>
<dbReference type="RefSeq" id="XP_030999639.1">
    <property type="nucleotide sequence ID" value="XM_031134783.1"/>
</dbReference>
<feature type="transmembrane region" description="Helical" evidence="6">
    <location>
        <begin position="221"/>
        <end position="243"/>
    </location>
</feature>
<evidence type="ECO:0000256" key="1">
    <source>
        <dbReference type="ARBA" id="ARBA00004141"/>
    </source>
</evidence>
<dbReference type="GO" id="GO:1990961">
    <property type="term" value="P:xenobiotic detoxification by transmembrane export across the plasma membrane"/>
    <property type="evidence" value="ECO:0007669"/>
    <property type="project" value="TreeGrafter"/>
</dbReference>
<name>A0A507BMD8_9PEZI</name>